<dbReference type="EMBL" id="KT032144">
    <property type="protein sequence ID" value="ANS06312.1"/>
    <property type="molecule type" value="mRNA"/>
</dbReference>
<dbReference type="GO" id="GO:0005789">
    <property type="term" value="C:endoplasmic reticulum membrane"/>
    <property type="evidence" value="ECO:0007669"/>
    <property type="project" value="UniProtKB-SubCell"/>
</dbReference>
<protein>
    <submittedName>
        <fullName evidence="16">Cytochrome P450</fullName>
    </submittedName>
</protein>
<feature type="binding site" description="axial binding residue" evidence="14">
    <location>
        <position position="440"/>
    </location>
    <ligand>
        <name>heme</name>
        <dbReference type="ChEBI" id="CHEBI:30413"/>
    </ligand>
    <ligandPart>
        <name>Fe</name>
        <dbReference type="ChEBI" id="CHEBI:18248"/>
    </ligandPart>
</feature>
<evidence type="ECO:0000256" key="13">
    <source>
        <dbReference type="ARBA" id="ARBA00023136"/>
    </source>
</evidence>
<evidence type="ECO:0000256" key="7">
    <source>
        <dbReference type="ARBA" id="ARBA00022723"/>
    </source>
</evidence>
<dbReference type="GO" id="GO:0020037">
    <property type="term" value="F:heme binding"/>
    <property type="evidence" value="ECO:0007669"/>
    <property type="project" value="InterPro"/>
</dbReference>
<evidence type="ECO:0000256" key="11">
    <source>
        <dbReference type="ARBA" id="ARBA00023004"/>
    </source>
</evidence>
<dbReference type="InterPro" id="IPR001128">
    <property type="entry name" value="Cyt_P450"/>
</dbReference>
<accession>A0A3Q8APU7</accession>
<sequence length="505" mass="59345">MLIIAAVVVLLIFLCLPRFLEWYKFCQILDKIPGPKDYPIIGNWTETKINPESLFNYDRQLITEFYPICRIKFFYQYLIKIVCPEDMEAILSNVAHNNKNKFYRFMTDWLGTGLLISKDKKWHNRRKLLTPAFHFTILPQFVDIFNSGTQRLTEYFENNCHKEYIDIIHPVTNFALESMGESAMGVNISSNNTEWYRNAIHSCGRLLQERLVKPWLHSDFIYSMTQSYQTMHKNINVLHEFTKKLITERKQYWNDIDKNSSVSYSKQKRLALLDLMLKMSETEGQIDDEGIREEVDTFMFEGHDTTAIAVCTILLTLASEPEYQEEIYKEIISVLGESDRNPTYNDLCEMKFMERCIKECLRLYPSVPIIGRVIGETFVSHSGYTIPKGTQVFIYIYDMHRNPNIWKNPEKFDPDRFLPENTVNRNPFTFLPFSAGGRNCIGQKFAMLELKAVLCGILRKFSLEPFDTRSDLKFKTDIILRPINKEIRIKFLPRTEQKKSLNSLI</sequence>
<keyword evidence="6 14" id="KW-0349">Heme</keyword>
<dbReference type="GO" id="GO:0004497">
    <property type="term" value="F:monooxygenase activity"/>
    <property type="evidence" value="ECO:0007669"/>
    <property type="project" value="UniProtKB-KW"/>
</dbReference>
<keyword evidence="8" id="KW-0256">Endoplasmic reticulum</keyword>
<keyword evidence="10 15" id="KW-0560">Oxidoreductase</keyword>
<dbReference type="InterPro" id="IPR050196">
    <property type="entry name" value="Cytochrome_P450_Monoox"/>
</dbReference>
<evidence type="ECO:0000256" key="5">
    <source>
        <dbReference type="ARBA" id="ARBA00010617"/>
    </source>
</evidence>
<name>A0A3Q8APU7_9CUCU</name>
<evidence type="ECO:0000256" key="1">
    <source>
        <dbReference type="ARBA" id="ARBA00001971"/>
    </source>
</evidence>
<organism evidence="16">
    <name type="scientific">Agasicles hygrophila</name>
    <dbReference type="NCBI Taxonomy" id="715812"/>
    <lineage>
        <taxon>Eukaryota</taxon>
        <taxon>Metazoa</taxon>
        <taxon>Ecdysozoa</taxon>
        <taxon>Arthropoda</taxon>
        <taxon>Hexapoda</taxon>
        <taxon>Insecta</taxon>
        <taxon>Pterygota</taxon>
        <taxon>Neoptera</taxon>
        <taxon>Endopterygota</taxon>
        <taxon>Coleoptera</taxon>
        <taxon>Polyphaga</taxon>
        <taxon>Cucujiformia</taxon>
        <taxon>Chrysomeloidea</taxon>
        <taxon>Chrysomelidae</taxon>
        <taxon>Galerucinae</taxon>
        <taxon>Alticini</taxon>
        <taxon>Agasicles</taxon>
    </lineage>
</organism>
<keyword evidence="7 14" id="KW-0479">Metal-binding</keyword>
<dbReference type="GO" id="GO:0005506">
    <property type="term" value="F:iron ion binding"/>
    <property type="evidence" value="ECO:0007669"/>
    <property type="project" value="InterPro"/>
</dbReference>
<keyword evidence="9" id="KW-0492">Microsome</keyword>
<evidence type="ECO:0000256" key="14">
    <source>
        <dbReference type="PIRSR" id="PIRSR602401-1"/>
    </source>
</evidence>
<dbReference type="PRINTS" id="PR00463">
    <property type="entry name" value="EP450I"/>
</dbReference>
<dbReference type="PANTHER" id="PTHR24291:SF189">
    <property type="entry name" value="CYTOCHROME P450 4C3-RELATED"/>
    <property type="match status" value="1"/>
</dbReference>
<dbReference type="InterPro" id="IPR002401">
    <property type="entry name" value="Cyt_P450_E_grp-I"/>
</dbReference>
<evidence type="ECO:0000256" key="15">
    <source>
        <dbReference type="RuleBase" id="RU000461"/>
    </source>
</evidence>
<evidence type="ECO:0000313" key="16">
    <source>
        <dbReference type="EMBL" id="ANS06312.1"/>
    </source>
</evidence>
<evidence type="ECO:0000256" key="3">
    <source>
        <dbReference type="ARBA" id="ARBA00004174"/>
    </source>
</evidence>
<dbReference type="PRINTS" id="PR00385">
    <property type="entry name" value="P450"/>
</dbReference>
<comment type="function">
    <text evidence="2">May be involved in the metabolism of insect hormones and in the breakdown of synthetic insecticides.</text>
</comment>
<evidence type="ECO:0000256" key="12">
    <source>
        <dbReference type="ARBA" id="ARBA00023033"/>
    </source>
</evidence>
<evidence type="ECO:0000256" key="4">
    <source>
        <dbReference type="ARBA" id="ARBA00004406"/>
    </source>
</evidence>
<comment type="subcellular location">
    <subcellularLocation>
        <location evidence="4">Endoplasmic reticulum membrane</location>
        <topology evidence="4">Peripheral membrane protein</topology>
    </subcellularLocation>
    <subcellularLocation>
        <location evidence="3">Microsome membrane</location>
        <topology evidence="3">Peripheral membrane protein</topology>
    </subcellularLocation>
</comment>
<keyword evidence="12 15" id="KW-0503">Monooxygenase</keyword>
<dbReference type="Gene3D" id="1.10.630.10">
    <property type="entry name" value="Cytochrome P450"/>
    <property type="match status" value="1"/>
</dbReference>
<evidence type="ECO:0000256" key="6">
    <source>
        <dbReference type="ARBA" id="ARBA00022617"/>
    </source>
</evidence>
<dbReference type="PANTHER" id="PTHR24291">
    <property type="entry name" value="CYTOCHROME P450 FAMILY 4"/>
    <property type="match status" value="1"/>
</dbReference>
<keyword evidence="11 14" id="KW-0408">Iron</keyword>
<dbReference type="CDD" id="cd20628">
    <property type="entry name" value="CYP4"/>
    <property type="match status" value="1"/>
</dbReference>
<reference evidence="16" key="1">
    <citation type="submission" date="2015-06" db="EMBL/GenBank/DDBJ databases">
        <title>Identification and characterization of nine P450 genes and one CarE gene from the flee beetle Agasicles hygrophila.</title>
        <authorList>
            <person name="Guo Y."/>
        </authorList>
    </citation>
    <scope>NUCLEOTIDE SEQUENCE</scope>
</reference>
<dbReference type="InterPro" id="IPR017972">
    <property type="entry name" value="Cyt_P450_CS"/>
</dbReference>
<evidence type="ECO:0000256" key="10">
    <source>
        <dbReference type="ARBA" id="ARBA00023002"/>
    </source>
</evidence>
<proteinExistence type="evidence at transcript level"/>
<dbReference type="GO" id="GO:0016705">
    <property type="term" value="F:oxidoreductase activity, acting on paired donors, with incorporation or reduction of molecular oxygen"/>
    <property type="evidence" value="ECO:0007669"/>
    <property type="project" value="InterPro"/>
</dbReference>
<comment type="similarity">
    <text evidence="5 15">Belongs to the cytochrome P450 family.</text>
</comment>
<evidence type="ECO:0000256" key="8">
    <source>
        <dbReference type="ARBA" id="ARBA00022824"/>
    </source>
</evidence>
<keyword evidence="13" id="KW-0472">Membrane</keyword>
<dbReference type="Pfam" id="PF00067">
    <property type="entry name" value="p450"/>
    <property type="match status" value="1"/>
</dbReference>
<dbReference type="PROSITE" id="PS00086">
    <property type="entry name" value="CYTOCHROME_P450"/>
    <property type="match status" value="1"/>
</dbReference>
<evidence type="ECO:0000256" key="2">
    <source>
        <dbReference type="ARBA" id="ARBA00003690"/>
    </source>
</evidence>
<dbReference type="AlphaFoldDB" id="A0A3Q8APU7"/>
<evidence type="ECO:0000256" key="9">
    <source>
        <dbReference type="ARBA" id="ARBA00022848"/>
    </source>
</evidence>
<dbReference type="InterPro" id="IPR036396">
    <property type="entry name" value="Cyt_P450_sf"/>
</dbReference>
<dbReference type="SUPFAM" id="SSF48264">
    <property type="entry name" value="Cytochrome P450"/>
    <property type="match status" value="1"/>
</dbReference>
<comment type="cofactor">
    <cofactor evidence="1 14">
        <name>heme</name>
        <dbReference type="ChEBI" id="CHEBI:30413"/>
    </cofactor>
</comment>